<dbReference type="GO" id="GO:0006508">
    <property type="term" value="P:proteolysis"/>
    <property type="evidence" value="ECO:0007669"/>
    <property type="project" value="UniProtKB-KW"/>
</dbReference>
<evidence type="ECO:0000256" key="1">
    <source>
        <dbReference type="ARBA" id="ARBA00011073"/>
    </source>
</evidence>
<dbReference type="PROSITE" id="PS51892">
    <property type="entry name" value="SUBTILASE"/>
    <property type="match status" value="1"/>
</dbReference>
<evidence type="ECO:0000313" key="9">
    <source>
        <dbReference type="Proteomes" id="UP001166286"/>
    </source>
</evidence>
<dbReference type="SUPFAM" id="SSF52743">
    <property type="entry name" value="Subtilisin-like"/>
    <property type="match status" value="1"/>
</dbReference>
<feature type="active site" description="Charge relay system" evidence="5">
    <location>
        <position position="230"/>
    </location>
</feature>
<reference evidence="8" key="1">
    <citation type="submission" date="2023-03" db="EMBL/GenBank/DDBJ databases">
        <title>Complete genome of Cladonia borealis.</title>
        <authorList>
            <person name="Park H."/>
        </authorList>
    </citation>
    <scope>NUCLEOTIDE SEQUENCE</scope>
    <source>
        <strain evidence="8">ANT050790</strain>
    </source>
</reference>
<keyword evidence="3 5" id="KW-0378">Hydrolase</keyword>
<dbReference type="PRINTS" id="PR00723">
    <property type="entry name" value="SUBTILISIN"/>
</dbReference>
<dbReference type="InterPro" id="IPR015500">
    <property type="entry name" value="Peptidase_S8_subtilisin-rel"/>
</dbReference>
<evidence type="ECO:0000259" key="7">
    <source>
        <dbReference type="Pfam" id="PF00082"/>
    </source>
</evidence>
<dbReference type="GO" id="GO:0004252">
    <property type="term" value="F:serine-type endopeptidase activity"/>
    <property type="evidence" value="ECO:0007669"/>
    <property type="project" value="UniProtKB-UniRule"/>
</dbReference>
<dbReference type="PANTHER" id="PTHR43806:SF11">
    <property type="entry name" value="CEREVISIN-RELATED"/>
    <property type="match status" value="1"/>
</dbReference>
<dbReference type="PANTHER" id="PTHR43806">
    <property type="entry name" value="PEPTIDASE S8"/>
    <property type="match status" value="1"/>
</dbReference>
<keyword evidence="9" id="KW-1185">Reference proteome</keyword>
<name>A0AA39QRY9_9LECA</name>
<dbReference type="PROSITE" id="PS00138">
    <property type="entry name" value="SUBTILASE_SER"/>
    <property type="match status" value="1"/>
</dbReference>
<dbReference type="InterPro" id="IPR023828">
    <property type="entry name" value="Peptidase_S8_Ser-AS"/>
</dbReference>
<evidence type="ECO:0000256" key="5">
    <source>
        <dbReference type="PROSITE-ProRule" id="PRU01240"/>
    </source>
</evidence>
<keyword evidence="2 5" id="KW-0645">Protease</keyword>
<feature type="active site" description="Charge relay system" evidence="5">
    <location>
        <position position="429"/>
    </location>
</feature>
<evidence type="ECO:0000256" key="4">
    <source>
        <dbReference type="ARBA" id="ARBA00022825"/>
    </source>
</evidence>
<sequence>MPATEPESHSQAPPQDKTILRGARKPKSPKNVYIKSVKEVDLSTLKCMQPDVNDIYFVRLKSDDEGGSKEKRQDHIDTIFDLCCTHSRDAAGNEFEGIEVRFEQAMPAYAGHFNPVVVSEIEAHKKDIVVSVDKRYKMSMRGERPSRNWGTAKISLEKDEWNQMPIDSTKEFKCGEDKKVYRYRCGEFLGKGVTIYIIDDGGFMNLDFVKDPHRVQTAVPSGGGDKPEGHGTVVANIAAGDTCGVAPEASVWLWSPEKPGDSLDCMLALERVLQMEEEKHQAWKSDNTKTYYSVLNISFTFEETDSKADPANFKTAMANLSNFFKKVLAQGVFTVMAAGNDGEEIDSSEDLVPPGNLKDVFKIGSSDKNNQIRATSNYGPGPSSSPPHYLCYSLGTNKILTWVSPGVIAYAPGEDIRIIGSAKTENGTSFAAPHVSGLLACLLSSELAQEMLPKGAEQKRWSIDDVRTKLHKNFSRAECTYQGYPINVIFNKMQNITDLRIEKLVSVGRY</sequence>
<dbReference type="Proteomes" id="UP001166286">
    <property type="component" value="Unassembled WGS sequence"/>
</dbReference>
<protein>
    <recommendedName>
        <fullName evidence="7">Peptidase S8/S53 domain-containing protein</fullName>
    </recommendedName>
</protein>
<comment type="similarity">
    <text evidence="1 5">Belongs to the peptidase S8 family.</text>
</comment>
<dbReference type="InterPro" id="IPR050131">
    <property type="entry name" value="Peptidase_S8_subtilisin-like"/>
</dbReference>
<accession>A0AA39QRY9</accession>
<evidence type="ECO:0000256" key="3">
    <source>
        <dbReference type="ARBA" id="ARBA00022801"/>
    </source>
</evidence>
<dbReference type="InterPro" id="IPR000209">
    <property type="entry name" value="Peptidase_S8/S53_dom"/>
</dbReference>
<gene>
    <name evidence="8" type="ORF">JMJ35_009159</name>
</gene>
<evidence type="ECO:0000313" key="8">
    <source>
        <dbReference type="EMBL" id="KAK0508075.1"/>
    </source>
</evidence>
<dbReference type="InterPro" id="IPR036852">
    <property type="entry name" value="Peptidase_S8/S53_dom_sf"/>
</dbReference>
<dbReference type="EMBL" id="JAFEKC020000021">
    <property type="protein sequence ID" value="KAK0508075.1"/>
    <property type="molecule type" value="Genomic_DNA"/>
</dbReference>
<feature type="domain" description="Peptidase S8/S53" evidence="7">
    <location>
        <begin position="190"/>
        <end position="445"/>
    </location>
</feature>
<evidence type="ECO:0000256" key="6">
    <source>
        <dbReference type="SAM" id="MobiDB-lite"/>
    </source>
</evidence>
<dbReference type="AlphaFoldDB" id="A0AA39QRY9"/>
<organism evidence="8 9">
    <name type="scientific">Cladonia borealis</name>
    <dbReference type="NCBI Taxonomy" id="184061"/>
    <lineage>
        <taxon>Eukaryota</taxon>
        <taxon>Fungi</taxon>
        <taxon>Dikarya</taxon>
        <taxon>Ascomycota</taxon>
        <taxon>Pezizomycotina</taxon>
        <taxon>Lecanoromycetes</taxon>
        <taxon>OSLEUM clade</taxon>
        <taxon>Lecanoromycetidae</taxon>
        <taxon>Lecanorales</taxon>
        <taxon>Lecanorineae</taxon>
        <taxon>Cladoniaceae</taxon>
        <taxon>Cladonia</taxon>
    </lineage>
</organism>
<feature type="region of interest" description="Disordered" evidence="6">
    <location>
        <begin position="1"/>
        <end position="28"/>
    </location>
</feature>
<feature type="active site" description="Charge relay system" evidence="5">
    <location>
        <position position="199"/>
    </location>
</feature>
<comment type="caution">
    <text evidence="8">The sequence shown here is derived from an EMBL/GenBank/DDBJ whole genome shotgun (WGS) entry which is preliminary data.</text>
</comment>
<evidence type="ECO:0000256" key="2">
    <source>
        <dbReference type="ARBA" id="ARBA00022670"/>
    </source>
</evidence>
<dbReference type="Pfam" id="PF00082">
    <property type="entry name" value="Peptidase_S8"/>
    <property type="match status" value="1"/>
</dbReference>
<proteinExistence type="inferred from homology"/>
<dbReference type="Gene3D" id="3.40.50.200">
    <property type="entry name" value="Peptidase S8/S53 domain"/>
    <property type="match status" value="1"/>
</dbReference>
<keyword evidence="4 5" id="KW-0720">Serine protease</keyword>